<dbReference type="RefSeq" id="WP_011610127.1">
    <property type="nucleotide sequence ID" value="NC_008312.1"/>
</dbReference>
<accession>Q119U3</accession>
<keyword evidence="1" id="KW-0472">Membrane</keyword>
<gene>
    <name evidence="2" type="ordered locus">Tery_0245</name>
</gene>
<dbReference type="KEGG" id="ter:Tery_0245"/>
<feature type="transmembrane region" description="Helical" evidence="1">
    <location>
        <begin position="154"/>
        <end position="171"/>
    </location>
</feature>
<keyword evidence="1" id="KW-0812">Transmembrane</keyword>
<name>Q119U3_TRIEI</name>
<keyword evidence="1" id="KW-1133">Transmembrane helix</keyword>
<evidence type="ECO:0000313" key="2">
    <source>
        <dbReference type="EMBL" id="ABG49731.1"/>
    </source>
</evidence>
<dbReference type="EMBL" id="CP000393">
    <property type="protein sequence ID" value="ABG49731.1"/>
    <property type="molecule type" value="Genomic_DNA"/>
</dbReference>
<dbReference type="HOGENOM" id="CLU_129353_0_0_3"/>
<reference evidence="2" key="1">
    <citation type="submission" date="2006-06" db="EMBL/GenBank/DDBJ databases">
        <title>Complete sequence of Trichodesmium erythraeum IMS101.</title>
        <authorList>
            <consortium name="US DOE Joint Genome Institute"/>
            <person name="Copeland A."/>
            <person name="Lucas S."/>
            <person name="Lapidus A."/>
            <person name="Barry K."/>
            <person name="Detter J.C."/>
            <person name="Glavina del Rio T."/>
            <person name="Hammon N."/>
            <person name="Israni S."/>
            <person name="Dalin E."/>
            <person name="Tice H."/>
            <person name="Pitluck S."/>
            <person name="Kiss H."/>
            <person name="Munk A.C."/>
            <person name="Brettin T."/>
            <person name="Bruce D."/>
            <person name="Han C."/>
            <person name="Tapia R."/>
            <person name="Gilna P."/>
            <person name="Schmutz J."/>
            <person name="Larimer F."/>
            <person name="Land M."/>
            <person name="Hauser L."/>
            <person name="Kyrpides N."/>
            <person name="Kim E."/>
            <person name="Richardson P."/>
        </authorList>
    </citation>
    <scope>NUCLEOTIDE SEQUENCE [LARGE SCALE GENOMIC DNA]</scope>
    <source>
        <strain evidence="2">IMS101</strain>
    </source>
</reference>
<evidence type="ECO:0000256" key="1">
    <source>
        <dbReference type="SAM" id="Phobius"/>
    </source>
</evidence>
<dbReference type="AlphaFoldDB" id="Q119U3"/>
<protein>
    <submittedName>
        <fullName evidence="2">Uncharacterized protein</fullName>
    </submittedName>
</protein>
<proteinExistence type="predicted"/>
<feature type="transmembrane region" description="Helical" evidence="1">
    <location>
        <begin position="23"/>
        <end position="41"/>
    </location>
</feature>
<sequence>MAIDFNNTSQLNFKGFIKVFKSLGLMGVVMAIAGLAIYPLINNKSLNNIKAQVIETRTQFQQPFLSPASYTIVMGKSDREVAIKFDNQNSDLHLKNIGIDDDNCLLNGGRVNCVLQVAYQSKIELVQETNKSTNETKFKQLKFDFLNIKITEDTIDMLIVTIGVILVLLLGKKVSSNK</sequence>
<organism evidence="2">
    <name type="scientific">Trichodesmium erythraeum (strain IMS101)</name>
    <dbReference type="NCBI Taxonomy" id="203124"/>
    <lineage>
        <taxon>Bacteria</taxon>
        <taxon>Bacillati</taxon>
        <taxon>Cyanobacteriota</taxon>
        <taxon>Cyanophyceae</taxon>
        <taxon>Oscillatoriophycideae</taxon>
        <taxon>Oscillatoriales</taxon>
        <taxon>Microcoleaceae</taxon>
        <taxon>Trichodesmium</taxon>
    </lineage>
</organism>